<reference evidence="3" key="1">
    <citation type="submission" date="2025-08" db="UniProtKB">
        <authorList>
            <consortium name="RefSeq"/>
        </authorList>
    </citation>
    <scope>IDENTIFICATION</scope>
    <source>
        <tissue evidence="3">Gonad</tissue>
    </source>
</reference>
<accession>A0A6P4ZWT6</accession>
<dbReference type="AlphaFoldDB" id="A0A6P4ZWT6"/>
<dbReference type="OrthoDB" id="10074434at2759"/>
<dbReference type="SUPFAM" id="SSF56436">
    <property type="entry name" value="C-type lectin-like"/>
    <property type="match status" value="1"/>
</dbReference>
<dbReference type="KEGG" id="bbel:109482915"/>
<protein>
    <submittedName>
        <fullName evidence="3">Uncharacterized protein LOC109482915</fullName>
    </submittedName>
</protein>
<organism evidence="2 3">
    <name type="scientific">Branchiostoma belcheri</name>
    <name type="common">Amphioxus</name>
    <dbReference type="NCBI Taxonomy" id="7741"/>
    <lineage>
        <taxon>Eukaryota</taxon>
        <taxon>Metazoa</taxon>
        <taxon>Chordata</taxon>
        <taxon>Cephalochordata</taxon>
        <taxon>Leptocardii</taxon>
        <taxon>Amphioxiformes</taxon>
        <taxon>Branchiostomatidae</taxon>
        <taxon>Branchiostoma</taxon>
    </lineage>
</organism>
<evidence type="ECO:0000313" key="2">
    <source>
        <dbReference type="Proteomes" id="UP000515135"/>
    </source>
</evidence>
<evidence type="ECO:0000313" key="3">
    <source>
        <dbReference type="RefSeq" id="XP_019641363.1"/>
    </source>
</evidence>
<dbReference type="RefSeq" id="XP_019641363.1">
    <property type="nucleotide sequence ID" value="XM_019785804.1"/>
</dbReference>
<proteinExistence type="predicted"/>
<keyword evidence="2" id="KW-1185">Reference proteome</keyword>
<name>A0A6P4ZWT6_BRABE</name>
<keyword evidence="1" id="KW-0732">Signal</keyword>
<evidence type="ECO:0000256" key="1">
    <source>
        <dbReference type="SAM" id="SignalP"/>
    </source>
</evidence>
<feature type="signal peptide" evidence="1">
    <location>
        <begin position="1"/>
        <end position="21"/>
    </location>
</feature>
<dbReference type="InterPro" id="IPR016186">
    <property type="entry name" value="C-type_lectin-like/link_sf"/>
</dbReference>
<dbReference type="Gene3D" id="3.10.100.10">
    <property type="entry name" value="Mannose-Binding Protein A, subunit A"/>
    <property type="match status" value="1"/>
</dbReference>
<gene>
    <name evidence="3" type="primary">LOC109482915</name>
</gene>
<dbReference type="GeneID" id="109482915"/>
<feature type="chain" id="PRO_5028394691" evidence="1">
    <location>
        <begin position="22"/>
        <end position="322"/>
    </location>
</feature>
<dbReference type="InterPro" id="IPR016187">
    <property type="entry name" value="CTDL_fold"/>
</dbReference>
<dbReference type="Proteomes" id="UP000515135">
    <property type="component" value="Unplaced"/>
</dbReference>
<sequence>MMNRQFLFCLVLLTIPALTVQMCPDGFEEVDGRCFCASTTERTFEMAMYDCMYKAPGSSLVVIDDAEDREDAMFGLSGPVPYWINPNSLDVDFNTPPDVENCYICEAPQCPPTTPLPTVFDYGAAVSAYDNLEATLGPEISAELGMGSFRQDLDLYAGYDGNQLANLPNISGIIIQPERWAVCYASGEGVITGLFLPETRNFDPNVGLPVELPSSAVAVVRDNYPLFFNRYLSNLETDYANSRDDVDFDEVTYGPDANCPYPPRTELGGGFDLDRIPPALCFPIIEREVVDPDPAARAMIVIVTIEVVGDTIWIEILVFRTR</sequence>